<proteinExistence type="predicted"/>
<keyword evidence="1" id="KW-0472">Membrane</keyword>
<evidence type="ECO:0000259" key="2">
    <source>
        <dbReference type="Pfam" id="PF00535"/>
    </source>
</evidence>
<sequence>MTHNWLTVTATIFSNLALGLLLFQVPFSLILLSRLVKGPSRRPPLEPQPPTPDQLGTISIVVPTLNEAQRLGPCLAGLTKQSYEVREMIVVDSRSTDGTPDLVRQAAEKDPRFRLIEDDPLPPGWVGRPWALQAGFLHSSAASEWILGIDADTYPDPALAATVARSAAAAGYDLVSLSPQFILKTPGEMWLQPSLLMTLVYRFGPTGTNPGTERVMANGQCFLCRRSVLEAVGGYEIARESFCDDVTLARHIAQRGYQVGFWDGAKLVKVRMYEGAAETWREWGRSLDLQDASSPAQLWGDLCLLLAVQGLPLPMVVVLLSLGQYLPESLSGMEMMVQVALGLNLFLVAVRFALNWAIVPSYQLPSFPASWSFWLSPLADPLAWARILLSTIRRPTQWRGRKYQLKTKE</sequence>
<dbReference type="PANTHER" id="PTHR43646">
    <property type="entry name" value="GLYCOSYLTRANSFERASE"/>
    <property type="match status" value="1"/>
</dbReference>
<evidence type="ECO:0000313" key="3">
    <source>
        <dbReference type="EMBL" id="HGG03790.1"/>
    </source>
</evidence>
<accession>A0A7C3VT18</accession>
<feature type="transmembrane region" description="Helical" evidence="1">
    <location>
        <begin position="302"/>
        <end position="323"/>
    </location>
</feature>
<keyword evidence="1" id="KW-1133">Transmembrane helix</keyword>
<dbReference type="Pfam" id="PF00535">
    <property type="entry name" value="Glycos_transf_2"/>
    <property type="match status" value="1"/>
</dbReference>
<dbReference type="InterPro" id="IPR029044">
    <property type="entry name" value="Nucleotide-diphossugar_trans"/>
</dbReference>
<dbReference type="CDD" id="cd00761">
    <property type="entry name" value="Glyco_tranf_GTA_type"/>
    <property type="match status" value="1"/>
</dbReference>
<dbReference type="PANTHER" id="PTHR43646:SF3">
    <property type="entry name" value="SLR1566 PROTEIN"/>
    <property type="match status" value="1"/>
</dbReference>
<feature type="domain" description="Glycosyltransferase 2-like" evidence="2">
    <location>
        <begin position="59"/>
        <end position="232"/>
    </location>
</feature>
<feature type="transmembrane region" description="Helical" evidence="1">
    <location>
        <begin position="12"/>
        <end position="32"/>
    </location>
</feature>
<dbReference type="Gene3D" id="3.90.550.10">
    <property type="entry name" value="Spore Coat Polysaccharide Biosynthesis Protein SpsA, Chain A"/>
    <property type="match status" value="1"/>
</dbReference>
<evidence type="ECO:0000256" key="1">
    <source>
        <dbReference type="SAM" id="Phobius"/>
    </source>
</evidence>
<dbReference type="SUPFAM" id="SSF53448">
    <property type="entry name" value="Nucleotide-diphospho-sugar transferases"/>
    <property type="match status" value="1"/>
</dbReference>
<dbReference type="AlphaFoldDB" id="A0A7C3VT18"/>
<protein>
    <submittedName>
        <fullName evidence="3">Glycosyltransferase</fullName>
    </submittedName>
</protein>
<gene>
    <name evidence="3" type="ORF">ENR15_24930</name>
</gene>
<dbReference type="InterPro" id="IPR054683">
    <property type="entry name" value="CruG-like"/>
</dbReference>
<dbReference type="InterPro" id="IPR001173">
    <property type="entry name" value="Glyco_trans_2-like"/>
</dbReference>
<comment type="caution">
    <text evidence="3">The sequence shown here is derived from an EMBL/GenBank/DDBJ whole genome shotgun (WGS) entry which is preliminary data.</text>
</comment>
<keyword evidence="3" id="KW-0808">Transferase</keyword>
<reference evidence="3" key="1">
    <citation type="journal article" date="2020" name="mSystems">
        <title>Genome- and Community-Level Interaction Insights into Carbon Utilization and Element Cycling Functions of Hydrothermarchaeota in Hydrothermal Sediment.</title>
        <authorList>
            <person name="Zhou Z."/>
            <person name="Liu Y."/>
            <person name="Xu W."/>
            <person name="Pan J."/>
            <person name="Luo Z.H."/>
            <person name="Li M."/>
        </authorList>
    </citation>
    <scope>NUCLEOTIDE SEQUENCE [LARGE SCALE GENOMIC DNA]</scope>
    <source>
        <strain evidence="3">SpSt-374</strain>
    </source>
</reference>
<name>A0A7C3VT18_9CYAN</name>
<dbReference type="EMBL" id="DSPX01000257">
    <property type="protein sequence ID" value="HGG03790.1"/>
    <property type="molecule type" value="Genomic_DNA"/>
</dbReference>
<keyword evidence="1" id="KW-0812">Transmembrane</keyword>
<dbReference type="NCBIfam" id="NF045692">
    <property type="entry name" value="OglycostaseCruG"/>
    <property type="match status" value="1"/>
</dbReference>
<feature type="transmembrane region" description="Helical" evidence="1">
    <location>
        <begin position="335"/>
        <end position="354"/>
    </location>
</feature>
<organism evidence="3">
    <name type="scientific">Planktothricoides sp. SpSt-374</name>
    <dbReference type="NCBI Taxonomy" id="2282167"/>
    <lineage>
        <taxon>Bacteria</taxon>
        <taxon>Bacillati</taxon>
        <taxon>Cyanobacteriota</taxon>
        <taxon>Cyanophyceae</taxon>
        <taxon>Oscillatoriophycideae</taxon>
        <taxon>Oscillatoriales</taxon>
        <taxon>Oscillatoriaceae</taxon>
        <taxon>Planktothricoides</taxon>
    </lineage>
</organism>
<dbReference type="GO" id="GO:0016740">
    <property type="term" value="F:transferase activity"/>
    <property type="evidence" value="ECO:0007669"/>
    <property type="project" value="UniProtKB-KW"/>
</dbReference>